<protein>
    <submittedName>
        <fullName evidence="1">Uncharacterized protein</fullName>
    </submittedName>
</protein>
<comment type="caution">
    <text evidence="1">The sequence shown here is derived from an EMBL/GenBank/DDBJ whole genome shotgun (WGS) entry which is preliminary data.</text>
</comment>
<dbReference type="Proteomes" id="UP000229893">
    <property type="component" value="Unassembled WGS sequence"/>
</dbReference>
<organism evidence="1 2">
    <name type="scientific">Candidatus Liptonbacteria bacterium CG11_big_fil_rev_8_21_14_0_20_35_14</name>
    <dbReference type="NCBI Taxonomy" id="1974634"/>
    <lineage>
        <taxon>Bacteria</taxon>
        <taxon>Candidatus Liptoniibacteriota</taxon>
    </lineage>
</organism>
<proteinExistence type="predicted"/>
<evidence type="ECO:0000313" key="1">
    <source>
        <dbReference type="EMBL" id="PIR05114.1"/>
    </source>
</evidence>
<gene>
    <name evidence="1" type="ORF">COV57_00835</name>
</gene>
<dbReference type="EMBL" id="PCWO01000012">
    <property type="protein sequence ID" value="PIR05114.1"/>
    <property type="molecule type" value="Genomic_DNA"/>
</dbReference>
<dbReference type="AlphaFoldDB" id="A0A2H0N899"/>
<reference evidence="1 2" key="1">
    <citation type="submission" date="2017-09" db="EMBL/GenBank/DDBJ databases">
        <title>Depth-based differentiation of microbial function through sediment-hosted aquifers and enrichment of novel symbionts in the deep terrestrial subsurface.</title>
        <authorList>
            <person name="Probst A.J."/>
            <person name="Ladd B."/>
            <person name="Jarett J.K."/>
            <person name="Geller-Mcgrath D.E."/>
            <person name="Sieber C.M."/>
            <person name="Emerson J.B."/>
            <person name="Anantharaman K."/>
            <person name="Thomas B.C."/>
            <person name="Malmstrom R."/>
            <person name="Stieglmeier M."/>
            <person name="Klingl A."/>
            <person name="Woyke T."/>
            <person name="Ryan C.M."/>
            <person name="Banfield J.F."/>
        </authorList>
    </citation>
    <scope>NUCLEOTIDE SEQUENCE [LARGE SCALE GENOMIC DNA]</scope>
    <source>
        <strain evidence="1">CG11_big_fil_rev_8_21_14_0_20_35_14</strain>
    </source>
</reference>
<name>A0A2H0N899_9BACT</name>
<sequence length="128" mass="13901">MPTTYRLGLDCNNPGENFSEAQISPNNITRAPTLTVNPKNDPIITDPIIPDPTDPIITIPKTPTTKTAPSISGFVYTVENGVVKGVQAQVIINNKYLNTNSDGTFSFSKEVHGLKYAGQFKISTNYSI</sequence>
<evidence type="ECO:0000313" key="2">
    <source>
        <dbReference type="Proteomes" id="UP000229893"/>
    </source>
</evidence>
<accession>A0A2H0N899</accession>